<evidence type="ECO:0000259" key="18">
    <source>
        <dbReference type="Pfam" id="PF03443"/>
    </source>
</evidence>
<evidence type="ECO:0000256" key="13">
    <source>
        <dbReference type="ARBA" id="ARBA00044502"/>
    </source>
</evidence>
<evidence type="ECO:0000256" key="9">
    <source>
        <dbReference type="ARBA" id="ARBA00023033"/>
    </source>
</evidence>
<keyword evidence="8" id="KW-0186">Copper</keyword>
<comment type="similarity">
    <text evidence="13">Belongs to the polysaccharide monooxygenase AA9 family.</text>
</comment>
<evidence type="ECO:0000256" key="6">
    <source>
        <dbReference type="ARBA" id="ARBA00023001"/>
    </source>
</evidence>
<evidence type="ECO:0000256" key="12">
    <source>
        <dbReference type="ARBA" id="ARBA00023326"/>
    </source>
</evidence>
<comment type="catalytic activity">
    <reaction evidence="14">
        <text>[(1-&gt;4)-beta-D-glucosyl]n+m + reduced acceptor + O2 = 4-dehydro-beta-D-glucosyl-[(1-&gt;4)-beta-D-glucosyl]n-1 + [(1-&gt;4)-beta-D-glucosyl]m + acceptor + H2O.</text>
        <dbReference type="EC" id="1.14.99.56"/>
    </reaction>
</comment>
<evidence type="ECO:0000256" key="11">
    <source>
        <dbReference type="ARBA" id="ARBA00023277"/>
    </source>
</evidence>
<name>A0A8H5D198_9AGAR</name>
<evidence type="ECO:0000256" key="5">
    <source>
        <dbReference type="ARBA" id="ARBA00022729"/>
    </source>
</evidence>
<comment type="subcellular location">
    <subcellularLocation>
        <location evidence="2">Secreted</location>
    </subcellularLocation>
</comment>
<dbReference type="GO" id="GO:0030245">
    <property type="term" value="P:cellulose catabolic process"/>
    <property type="evidence" value="ECO:0007669"/>
    <property type="project" value="UniProtKB-KW"/>
</dbReference>
<organism evidence="19 20">
    <name type="scientific">Leucocoprinus leucothites</name>
    <dbReference type="NCBI Taxonomy" id="201217"/>
    <lineage>
        <taxon>Eukaryota</taxon>
        <taxon>Fungi</taxon>
        <taxon>Dikarya</taxon>
        <taxon>Basidiomycota</taxon>
        <taxon>Agaricomycotina</taxon>
        <taxon>Agaricomycetes</taxon>
        <taxon>Agaricomycetidae</taxon>
        <taxon>Agaricales</taxon>
        <taxon>Agaricineae</taxon>
        <taxon>Agaricaceae</taxon>
        <taxon>Leucocoprinus</taxon>
    </lineage>
</organism>
<keyword evidence="9" id="KW-0503">Monooxygenase</keyword>
<protein>
    <recommendedName>
        <fullName evidence="15">lytic cellulose monooxygenase (C4-dehydrogenating)</fullName>
        <ecNumber evidence="15">1.14.99.56</ecNumber>
    </recommendedName>
</protein>
<dbReference type="Pfam" id="PF03443">
    <property type="entry name" value="AA9"/>
    <property type="match status" value="1"/>
</dbReference>
<dbReference type="OrthoDB" id="4849160at2759"/>
<sequence>MARVLFFAITPFFLLSAIQSVAGHGYIHEVNIGGQDLPGWHPFDDPYRNPVPECVIRKIKDDGPVPGTSNDMNCGIGGDTGTSVVADVAAGSQVVFKWENWPADHQGPVSIYMASCDDDCTKFSASNARWFKVDAGGYDPNTKQWAADQLRANNYTWTSTIPAQLKTGQYVSGTQLRGDSWSSFSSFLLAVDTARDPSVALHSQTPQFYPSCTQVRVTGPGTGTPSDSDLTTIQDIYRDVKWPFIYGDFGTFTIPGPAPVIFGDNSGTDFGATTTPRSSHSYPSSVPTPTSSGISGGELPSESSVPASGSTGSGHCRLKSRSLIRRHLVKSNH</sequence>
<dbReference type="EMBL" id="JAACJO010000012">
    <property type="protein sequence ID" value="KAF5351797.1"/>
    <property type="molecule type" value="Genomic_DNA"/>
</dbReference>
<evidence type="ECO:0000313" key="19">
    <source>
        <dbReference type="EMBL" id="KAF5351797.1"/>
    </source>
</evidence>
<evidence type="ECO:0000256" key="8">
    <source>
        <dbReference type="ARBA" id="ARBA00023008"/>
    </source>
</evidence>
<feature type="chain" id="PRO_5034217353" description="lytic cellulose monooxygenase (C4-dehydrogenating)" evidence="17">
    <location>
        <begin position="24"/>
        <end position="333"/>
    </location>
</feature>
<evidence type="ECO:0000256" key="14">
    <source>
        <dbReference type="ARBA" id="ARBA00045077"/>
    </source>
</evidence>
<evidence type="ECO:0000256" key="2">
    <source>
        <dbReference type="ARBA" id="ARBA00004613"/>
    </source>
</evidence>
<dbReference type="CDD" id="cd21175">
    <property type="entry name" value="LPMO_AA9"/>
    <property type="match status" value="1"/>
</dbReference>
<dbReference type="PANTHER" id="PTHR33353">
    <property type="entry name" value="PUTATIVE (AFU_ORTHOLOGUE AFUA_1G12560)-RELATED"/>
    <property type="match status" value="1"/>
</dbReference>
<keyword evidence="5 17" id="KW-0732">Signal</keyword>
<feature type="compositionally biased region" description="Low complexity" evidence="16">
    <location>
        <begin position="273"/>
        <end position="293"/>
    </location>
</feature>
<accession>A0A8H5D198</accession>
<reference evidence="19 20" key="1">
    <citation type="journal article" date="2020" name="ISME J.">
        <title>Uncovering the hidden diversity of litter-decomposition mechanisms in mushroom-forming fungi.</title>
        <authorList>
            <person name="Floudas D."/>
            <person name="Bentzer J."/>
            <person name="Ahren D."/>
            <person name="Johansson T."/>
            <person name="Persson P."/>
            <person name="Tunlid A."/>
        </authorList>
    </citation>
    <scope>NUCLEOTIDE SEQUENCE [LARGE SCALE GENOMIC DNA]</scope>
    <source>
        <strain evidence="19 20">CBS 146.42</strain>
    </source>
</reference>
<feature type="domain" description="Auxiliary Activity family 9 catalytic" evidence="18">
    <location>
        <begin position="24"/>
        <end position="171"/>
    </location>
</feature>
<keyword evidence="3" id="KW-0964">Secreted</keyword>
<feature type="signal peptide" evidence="17">
    <location>
        <begin position="1"/>
        <end position="23"/>
    </location>
</feature>
<dbReference type="Gene3D" id="2.70.50.70">
    <property type="match status" value="1"/>
</dbReference>
<evidence type="ECO:0000256" key="17">
    <source>
        <dbReference type="SAM" id="SignalP"/>
    </source>
</evidence>
<dbReference type="GO" id="GO:0004497">
    <property type="term" value="F:monooxygenase activity"/>
    <property type="evidence" value="ECO:0007669"/>
    <property type="project" value="UniProtKB-KW"/>
</dbReference>
<dbReference type="InterPro" id="IPR049892">
    <property type="entry name" value="AA9"/>
</dbReference>
<keyword evidence="10" id="KW-1015">Disulfide bond</keyword>
<keyword evidence="6" id="KW-0136">Cellulose degradation</keyword>
<evidence type="ECO:0000313" key="20">
    <source>
        <dbReference type="Proteomes" id="UP000559027"/>
    </source>
</evidence>
<evidence type="ECO:0000256" key="1">
    <source>
        <dbReference type="ARBA" id="ARBA00001973"/>
    </source>
</evidence>
<keyword evidence="4" id="KW-0479">Metal-binding</keyword>
<keyword evidence="11" id="KW-0119">Carbohydrate metabolism</keyword>
<feature type="region of interest" description="Disordered" evidence="16">
    <location>
        <begin position="265"/>
        <end position="316"/>
    </location>
</feature>
<keyword evidence="7" id="KW-0560">Oxidoreductase</keyword>
<keyword evidence="12" id="KW-0624">Polysaccharide degradation</keyword>
<evidence type="ECO:0000256" key="10">
    <source>
        <dbReference type="ARBA" id="ARBA00023157"/>
    </source>
</evidence>
<evidence type="ECO:0000256" key="3">
    <source>
        <dbReference type="ARBA" id="ARBA00022525"/>
    </source>
</evidence>
<dbReference type="Proteomes" id="UP000559027">
    <property type="component" value="Unassembled WGS sequence"/>
</dbReference>
<dbReference type="InterPro" id="IPR005103">
    <property type="entry name" value="AA9_LPMO"/>
</dbReference>
<evidence type="ECO:0000256" key="7">
    <source>
        <dbReference type="ARBA" id="ARBA00023002"/>
    </source>
</evidence>
<comment type="caution">
    <text evidence="19">The sequence shown here is derived from an EMBL/GenBank/DDBJ whole genome shotgun (WGS) entry which is preliminary data.</text>
</comment>
<dbReference type="AlphaFoldDB" id="A0A8H5D198"/>
<evidence type="ECO:0000256" key="4">
    <source>
        <dbReference type="ARBA" id="ARBA00022723"/>
    </source>
</evidence>
<proteinExistence type="inferred from homology"/>
<evidence type="ECO:0000256" key="16">
    <source>
        <dbReference type="SAM" id="MobiDB-lite"/>
    </source>
</evidence>
<comment type="cofactor">
    <cofactor evidence="1">
        <name>Cu(2+)</name>
        <dbReference type="ChEBI" id="CHEBI:29036"/>
    </cofactor>
</comment>
<keyword evidence="20" id="KW-1185">Reference proteome</keyword>
<dbReference type="GO" id="GO:0046872">
    <property type="term" value="F:metal ion binding"/>
    <property type="evidence" value="ECO:0007669"/>
    <property type="project" value="UniProtKB-KW"/>
</dbReference>
<dbReference type="EC" id="1.14.99.56" evidence="15"/>
<feature type="compositionally biased region" description="Polar residues" evidence="16">
    <location>
        <begin position="301"/>
        <end position="310"/>
    </location>
</feature>
<evidence type="ECO:0000256" key="15">
    <source>
        <dbReference type="ARBA" id="ARBA00047174"/>
    </source>
</evidence>
<dbReference type="PANTHER" id="PTHR33353:SF10">
    <property type="entry name" value="ENDO-BETA-1,4-GLUCANASE D"/>
    <property type="match status" value="1"/>
</dbReference>
<gene>
    <name evidence="19" type="ORF">D9756_007531</name>
</gene>